<dbReference type="EMBL" id="CP063373">
    <property type="protein sequence ID" value="QOV34286.1"/>
    <property type="molecule type" value="Genomic_DNA"/>
</dbReference>
<organism evidence="1 2">
    <name type="scientific">Streptomyces ferrugineus</name>
    <dbReference type="NCBI Taxonomy" id="1413221"/>
    <lineage>
        <taxon>Bacteria</taxon>
        <taxon>Bacillati</taxon>
        <taxon>Actinomycetota</taxon>
        <taxon>Actinomycetes</taxon>
        <taxon>Kitasatosporales</taxon>
        <taxon>Streptomycetaceae</taxon>
        <taxon>Streptomyces</taxon>
    </lineage>
</organism>
<protein>
    <submittedName>
        <fullName evidence="1">Uncharacterized protein</fullName>
    </submittedName>
</protein>
<dbReference type="AlphaFoldDB" id="A0A7M2SD97"/>
<dbReference type="KEGG" id="sfeu:IM697_29640"/>
<reference evidence="1 2" key="1">
    <citation type="submission" date="2020-10" db="EMBL/GenBank/DDBJ databases">
        <title>Streptomyces ferrugineus complate genome analysis.</title>
        <authorList>
            <person name="Anwar N."/>
        </authorList>
    </citation>
    <scope>NUCLEOTIDE SEQUENCE [LARGE SCALE GENOMIC DNA]</scope>
    <source>
        <strain evidence="1 2">CCTCC AA2014009</strain>
    </source>
</reference>
<dbReference type="Proteomes" id="UP000594205">
    <property type="component" value="Chromosome"/>
</dbReference>
<accession>A0A7M2SD97</accession>
<proteinExistence type="predicted"/>
<gene>
    <name evidence="1" type="ORF">IM697_29640</name>
</gene>
<keyword evidence="2" id="KW-1185">Reference proteome</keyword>
<evidence type="ECO:0000313" key="1">
    <source>
        <dbReference type="EMBL" id="QOV34286.1"/>
    </source>
</evidence>
<evidence type="ECO:0000313" key="2">
    <source>
        <dbReference type="Proteomes" id="UP000594205"/>
    </source>
</evidence>
<name>A0A7M2SD97_9ACTN</name>
<dbReference type="RefSeq" id="WP_194039159.1">
    <property type="nucleotide sequence ID" value="NZ_CP063373.1"/>
</dbReference>
<sequence>MALCAADCLLWKAPDAPGGMWSPGALLGEELVNRLREAAGMTFTVEETA</sequence>